<sequence length="765" mass="87869">MGSNFLNNKNFGPYTIEVLLASRAGALIYYGKHHDTDTPIVLKSVEKDYLQKTLKCFDYDEIKALIKLQIHPNILRLFQIIETDTHYNMITEFVPGRTLFDCIIQDGRYKENDARKLFQQLVAAVAHCHLIGIAHRDIKLENIMVDGTNTLRLIDFGLSSAKLTNLTQPCGSLPYTAPEILAGQPYDGIKVDIWSVGVCLFIMLVGKFPFENSGDRNRLLYDIFYRDLNIPFYISIHANDILRKILVKDPANRHNVGWFLSHAWFKNDLNENIKHQLEKYIVTHDYISRMGMNNIIPSTGEVLQDIELTKTQFQHFKIDKIEEIGGAYKKKDYTDSLFAVINMLDYRNKYHKKRQNYMCLRPPSPSGRGSITTGLSVTAIAAQQAEKERLKNGEDELEPVGYIEKLTINNSPNESNNNSNNNNSNLFNIRYLDMRRHTLQSTDTIQHNLAKLQSLVTEQNQNDELNKCKLSTGTIINCIDGSSGECTCYNCYNNMTKSKKIRNYDRYQQGELTFEPVIVEGEELTKNSNLKKKGRQKNCGSCISSHNSFNRFPNTPYNRQGSLTSTIINNSMRRNSLATDYGNSNNVYGLLSQNSKPFSKNRLYYQKNNGINENCEEEHHENTITVSSSSSNTVSKNISEPINQKYTLPPTKIISVHNVSFTPQMTFNKLKNYFDKNNCEIYPKFNIDSFFVQIMVKINNSLIDDKLNDEYPFAAWKIVINLSPLNQQTEVQWIGVLNECREKDYNVLMERLIKDFIVGTFLNFS</sequence>
<dbReference type="GO" id="GO:0004674">
    <property type="term" value="F:protein serine/threonine kinase activity"/>
    <property type="evidence" value="ECO:0007669"/>
    <property type="project" value="TreeGrafter"/>
</dbReference>
<dbReference type="PANTHER" id="PTHR24346">
    <property type="entry name" value="MAP/MICROTUBULE AFFINITY-REGULATING KINASE"/>
    <property type="match status" value="1"/>
</dbReference>
<dbReference type="InterPro" id="IPR000719">
    <property type="entry name" value="Prot_kinase_dom"/>
</dbReference>
<name>A0A0N5CFZ7_STREA</name>
<evidence type="ECO:0000313" key="5">
    <source>
        <dbReference type="Proteomes" id="UP000046392"/>
    </source>
</evidence>
<dbReference type="WBParaSite" id="SPAL_0001677500.1">
    <property type="protein sequence ID" value="SPAL_0001677500.1"/>
    <property type="gene ID" value="SPAL_0001677500"/>
</dbReference>
<feature type="domain" description="Protein kinase" evidence="4">
    <location>
        <begin position="14"/>
        <end position="265"/>
    </location>
</feature>
<dbReference type="SUPFAM" id="SSF56112">
    <property type="entry name" value="Protein kinase-like (PK-like)"/>
    <property type="match status" value="1"/>
</dbReference>
<dbReference type="Proteomes" id="UP000046392">
    <property type="component" value="Unplaced"/>
</dbReference>
<dbReference type="GO" id="GO:0005524">
    <property type="term" value="F:ATP binding"/>
    <property type="evidence" value="ECO:0007669"/>
    <property type="project" value="UniProtKB-KW"/>
</dbReference>
<evidence type="ECO:0000256" key="1">
    <source>
        <dbReference type="ARBA" id="ARBA00001946"/>
    </source>
</evidence>
<keyword evidence="3" id="KW-0067">ATP-binding</keyword>
<dbReference type="GO" id="GO:0035556">
    <property type="term" value="P:intracellular signal transduction"/>
    <property type="evidence" value="ECO:0007669"/>
    <property type="project" value="TreeGrafter"/>
</dbReference>
<keyword evidence="5" id="KW-1185">Reference proteome</keyword>
<dbReference type="SMART" id="SM00220">
    <property type="entry name" value="S_TKc"/>
    <property type="match status" value="1"/>
</dbReference>
<dbReference type="InterPro" id="IPR008271">
    <property type="entry name" value="Ser/Thr_kinase_AS"/>
</dbReference>
<dbReference type="GO" id="GO:0005737">
    <property type="term" value="C:cytoplasm"/>
    <property type="evidence" value="ECO:0007669"/>
    <property type="project" value="TreeGrafter"/>
</dbReference>
<keyword evidence="2" id="KW-0547">Nucleotide-binding</keyword>
<organism evidence="5 6">
    <name type="scientific">Strongyloides papillosus</name>
    <name type="common">Intestinal threadworm</name>
    <dbReference type="NCBI Taxonomy" id="174720"/>
    <lineage>
        <taxon>Eukaryota</taxon>
        <taxon>Metazoa</taxon>
        <taxon>Ecdysozoa</taxon>
        <taxon>Nematoda</taxon>
        <taxon>Chromadorea</taxon>
        <taxon>Rhabditida</taxon>
        <taxon>Tylenchina</taxon>
        <taxon>Panagrolaimomorpha</taxon>
        <taxon>Strongyloidoidea</taxon>
        <taxon>Strongyloididae</taxon>
        <taxon>Strongyloides</taxon>
    </lineage>
</organism>
<comment type="cofactor">
    <cofactor evidence="1">
        <name>Mg(2+)</name>
        <dbReference type="ChEBI" id="CHEBI:18420"/>
    </cofactor>
</comment>
<dbReference type="Pfam" id="PF00069">
    <property type="entry name" value="Pkinase"/>
    <property type="match status" value="1"/>
</dbReference>
<accession>A0A0N5CFZ7</accession>
<dbReference type="AlphaFoldDB" id="A0A0N5CFZ7"/>
<evidence type="ECO:0000256" key="2">
    <source>
        <dbReference type="ARBA" id="ARBA00022741"/>
    </source>
</evidence>
<evidence type="ECO:0000259" key="4">
    <source>
        <dbReference type="PROSITE" id="PS50011"/>
    </source>
</evidence>
<evidence type="ECO:0000256" key="3">
    <source>
        <dbReference type="ARBA" id="ARBA00022840"/>
    </source>
</evidence>
<evidence type="ECO:0000313" key="6">
    <source>
        <dbReference type="WBParaSite" id="SPAL_0001677500.1"/>
    </source>
</evidence>
<proteinExistence type="predicted"/>
<dbReference type="Gene3D" id="1.10.510.10">
    <property type="entry name" value="Transferase(Phosphotransferase) domain 1"/>
    <property type="match status" value="1"/>
</dbReference>
<reference evidence="6" key="1">
    <citation type="submission" date="2017-02" db="UniProtKB">
        <authorList>
            <consortium name="WormBaseParasite"/>
        </authorList>
    </citation>
    <scope>IDENTIFICATION</scope>
</reference>
<dbReference type="PROSITE" id="PS00108">
    <property type="entry name" value="PROTEIN_KINASE_ST"/>
    <property type="match status" value="1"/>
</dbReference>
<dbReference type="PANTHER" id="PTHR24346:SF30">
    <property type="entry name" value="MATERNAL EMBRYONIC LEUCINE ZIPPER KINASE"/>
    <property type="match status" value="1"/>
</dbReference>
<dbReference type="FunFam" id="1.10.510.10:FF:000571">
    <property type="entry name" value="Maternal embryonic leucine zipper kinase"/>
    <property type="match status" value="1"/>
</dbReference>
<protein>
    <submittedName>
        <fullName evidence="6">Protein kinase domain-containing protein</fullName>
    </submittedName>
</protein>
<dbReference type="STRING" id="174720.A0A0N5CFZ7"/>
<dbReference type="PROSITE" id="PS50011">
    <property type="entry name" value="PROTEIN_KINASE_DOM"/>
    <property type="match status" value="1"/>
</dbReference>
<dbReference type="InterPro" id="IPR011009">
    <property type="entry name" value="Kinase-like_dom_sf"/>
</dbReference>